<feature type="chain" id="PRO_5026062806" evidence="1">
    <location>
        <begin position="23"/>
        <end position="43"/>
    </location>
</feature>
<name>A0A6I4HPM3_ACIBA</name>
<reference evidence="2 3" key="1">
    <citation type="submission" date="2019-11" db="EMBL/GenBank/DDBJ databases">
        <title>Multidrug-resistant Acinetobacter baumannii moving toward extensively drug-resistant over fifteen years in South of Brazil.</title>
        <authorList>
            <person name="Fedrigo N.H."/>
            <person name="Cerdeira L."/>
            <person name="Fuga B."/>
            <person name="Marini P.V.B."/>
            <person name="Shinohara D.R."/>
            <person name="Carrara-Marroni F.E."/>
            <person name="Lincopan N."/>
            <person name="Tognim M.C.B."/>
        </authorList>
    </citation>
    <scope>NUCLEOTIDE SEQUENCE [LARGE SCALE GENOMIC DNA]</scope>
    <source>
        <strain evidence="2 3">Ac576</strain>
    </source>
</reference>
<accession>A0A6I4HPM3</accession>
<evidence type="ECO:0000313" key="3">
    <source>
        <dbReference type="Proteomes" id="UP000439424"/>
    </source>
</evidence>
<feature type="signal peptide" evidence="1">
    <location>
        <begin position="1"/>
        <end position="22"/>
    </location>
</feature>
<feature type="non-terminal residue" evidence="2">
    <location>
        <position position="43"/>
    </location>
</feature>
<proteinExistence type="predicted"/>
<dbReference type="EMBL" id="WPIP01000105">
    <property type="protein sequence ID" value="MVM92567.1"/>
    <property type="molecule type" value="Genomic_DNA"/>
</dbReference>
<sequence length="43" mass="4581">MMKKSLFCMTAALFALPTVTSAASPYFSLKDGDGFKRFSVSAG</sequence>
<protein>
    <submittedName>
        <fullName evidence="2">OmpW family protein</fullName>
    </submittedName>
</protein>
<comment type="caution">
    <text evidence="2">The sequence shown here is derived from an EMBL/GenBank/DDBJ whole genome shotgun (WGS) entry which is preliminary data.</text>
</comment>
<dbReference type="AlphaFoldDB" id="A0A6I4HPM3"/>
<evidence type="ECO:0000256" key="1">
    <source>
        <dbReference type="SAM" id="SignalP"/>
    </source>
</evidence>
<dbReference type="Proteomes" id="UP000439424">
    <property type="component" value="Unassembled WGS sequence"/>
</dbReference>
<keyword evidence="1" id="KW-0732">Signal</keyword>
<gene>
    <name evidence="2" type="ORF">GNY86_13635</name>
</gene>
<organism evidence="2 3">
    <name type="scientific">Acinetobacter baumannii</name>
    <dbReference type="NCBI Taxonomy" id="470"/>
    <lineage>
        <taxon>Bacteria</taxon>
        <taxon>Pseudomonadati</taxon>
        <taxon>Pseudomonadota</taxon>
        <taxon>Gammaproteobacteria</taxon>
        <taxon>Moraxellales</taxon>
        <taxon>Moraxellaceae</taxon>
        <taxon>Acinetobacter</taxon>
        <taxon>Acinetobacter calcoaceticus/baumannii complex</taxon>
    </lineage>
</organism>
<evidence type="ECO:0000313" key="2">
    <source>
        <dbReference type="EMBL" id="MVM92567.1"/>
    </source>
</evidence>